<comment type="similarity">
    <text evidence="2">Belongs to the prenylcysteine oxidase family.</text>
</comment>
<feature type="domain" description="Prenylcysteine lyase" evidence="9">
    <location>
        <begin position="71"/>
        <end position="166"/>
    </location>
</feature>
<evidence type="ECO:0000256" key="5">
    <source>
        <dbReference type="ARBA" id="ARBA00022827"/>
    </source>
</evidence>
<keyword evidence="3" id="KW-0285">Flavoprotein</keyword>
<evidence type="ECO:0000256" key="7">
    <source>
        <dbReference type="ARBA" id="ARBA00023180"/>
    </source>
</evidence>
<dbReference type="PANTHER" id="PTHR15944:SF0">
    <property type="entry name" value="PRENYLCYSTEINE LYASE DOMAIN-CONTAINING PROTEIN"/>
    <property type="match status" value="1"/>
</dbReference>
<dbReference type="SUPFAM" id="SSF51905">
    <property type="entry name" value="FAD/NAD(P)-binding domain"/>
    <property type="match status" value="1"/>
</dbReference>
<comment type="caution">
    <text evidence="10">The sequence shown here is derived from an EMBL/GenBank/DDBJ whole genome shotgun (WGS) entry which is preliminary data.</text>
</comment>
<keyword evidence="5" id="KW-0274">FAD</keyword>
<feature type="domain" description="Prenylcysteine lyase" evidence="9">
    <location>
        <begin position="182"/>
        <end position="432"/>
    </location>
</feature>
<feature type="region of interest" description="Disordered" evidence="8">
    <location>
        <begin position="428"/>
        <end position="451"/>
    </location>
</feature>
<evidence type="ECO:0000256" key="2">
    <source>
        <dbReference type="ARBA" id="ARBA00009967"/>
    </source>
</evidence>
<evidence type="ECO:0000256" key="3">
    <source>
        <dbReference type="ARBA" id="ARBA00022630"/>
    </source>
</evidence>
<dbReference type="PANTHER" id="PTHR15944">
    <property type="entry name" value="FARNESYLCYSTEINE LYASE"/>
    <property type="match status" value="1"/>
</dbReference>
<dbReference type="AlphaFoldDB" id="A0A6A4MHA3"/>
<comment type="cofactor">
    <cofactor evidence="1">
        <name>FAD</name>
        <dbReference type="ChEBI" id="CHEBI:57692"/>
    </cofactor>
</comment>
<feature type="compositionally biased region" description="Low complexity" evidence="8">
    <location>
        <begin position="428"/>
        <end position="444"/>
    </location>
</feature>
<name>A0A6A4MHA3_9ERIC</name>
<feature type="non-terminal residue" evidence="10">
    <location>
        <position position="1"/>
    </location>
</feature>
<keyword evidence="11" id="KW-1185">Reference proteome</keyword>
<evidence type="ECO:0000259" key="9">
    <source>
        <dbReference type="Pfam" id="PF07156"/>
    </source>
</evidence>
<evidence type="ECO:0000313" key="11">
    <source>
        <dbReference type="Proteomes" id="UP000428333"/>
    </source>
</evidence>
<evidence type="ECO:0000256" key="8">
    <source>
        <dbReference type="SAM" id="MobiDB-lite"/>
    </source>
</evidence>
<sequence length="451" mass="50498">MATVSVSGETFEAGASILHPKNYHALNFAKSFNLTIQTPSLDSDSSFGIWDGHNFLFKTLDLDFKFPFFHKILSLANSFLMFFRYGFSLFRMTNFVEADVYLWLLQTTVDNFLKYYESFESRPVFETVDEMLTWAGLYNLTTRTLEEELLDAGLSPLLIQELVTADSCWKYMHFSCGEYIYLLQVITRVNYGQSVSISGLAGAVSLAGAGDGLWSIEGGNWQIAAGLINSSHVELHLQEEIESISYLGDHYELNSTNGNSYPCEVTVIATPLDEQNISFTPSISIPNRSLHHTHATFVRGFLNPAYFGVSTASEIPTLVGTIESHDLPFSSISVLKQHSEKDATYKIFSRKPMADALLDRIFSIRMETLRINWGAYPHYNAPERFAPFVLDGQHLYYVNAFENAASTMETSAVAAENIARLILSRSSGKTKSSSSNLKTSTSNTYDRHSDL</sequence>
<proteinExistence type="inferred from homology"/>
<dbReference type="GO" id="GO:0030328">
    <property type="term" value="P:prenylcysteine catabolic process"/>
    <property type="evidence" value="ECO:0007669"/>
    <property type="project" value="InterPro"/>
</dbReference>
<dbReference type="EMBL" id="QEFC01000105">
    <property type="protein sequence ID" value="KAE9466089.1"/>
    <property type="molecule type" value="Genomic_DNA"/>
</dbReference>
<reference evidence="10 11" key="1">
    <citation type="journal article" date="2019" name="Genome Biol. Evol.">
        <title>The Rhododendron genome and chromosomal organization provide insight into shared whole-genome duplications across the heath family (Ericaceae).</title>
        <authorList>
            <person name="Soza V.L."/>
            <person name="Lindsley D."/>
            <person name="Waalkes A."/>
            <person name="Ramage E."/>
            <person name="Patwardhan R.P."/>
            <person name="Burton J.N."/>
            <person name="Adey A."/>
            <person name="Kumar A."/>
            <person name="Qiu R."/>
            <person name="Shendure J."/>
            <person name="Hall B."/>
        </authorList>
    </citation>
    <scope>NUCLEOTIDE SEQUENCE [LARGE SCALE GENOMIC DNA]</scope>
    <source>
        <strain evidence="10">RSF 1966-606</strain>
    </source>
</reference>
<dbReference type="GO" id="GO:0001735">
    <property type="term" value="F:prenylcysteine oxidase activity"/>
    <property type="evidence" value="ECO:0007669"/>
    <property type="project" value="InterPro"/>
</dbReference>
<organism evidence="10 11">
    <name type="scientific">Rhododendron williamsianum</name>
    <dbReference type="NCBI Taxonomy" id="262921"/>
    <lineage>
        <taxon>Eukaryota</taxon>
        <taxon>Viridiplantae</taxon>
        <taxon>Streptophyta</taxon>
        <taxon>Embryophyta</taxon>
        <taxon>Tracheophyta</taxon>
        <taxon>Spermatophyta</taxon>
        <taxon>Magnoliopsida</taxon>
        <taxon>eudicotyledons</taxon>
        <taxon>Gunneridae</taxon>
        <taxon>Pentapetalae</taxon>
        <taxon>asterids</taxon>
        <taxon>Ericales</taxon>
        <taxon>Ericaceae</taxon>
        <taxon>Ericoideae</taxon>
        <taxon>Rhodoreae</taxon>
        <taxon>Rhododendron</taxon>
    </lineage>
</organism>
<keyword evidence="4" id="KW-0732">Signal</keyword>
<dbReference type="Proteomes" id="UP000428333">
    <property type="component" value="Linkage Group LG01"/>
</dbReference>
<gene>
    <name evidence="10" type="ORF">C3L33_02002</name>
</gene>
<accession>A0A6A4MHA3</accession>
<protein>
    <recommendedName>
        <fullName evidence="9">Prenylcysteine lyase domain-containing protein</fullName>
    </recommendedName>
</protein>
<evidence type="ECO:0000256" key="4">
    <source>
        <dbReference type="ARBA" id="ARBA00022729"/>
    </source>
</evidence>
<dbReference type="InterPro" id="IPR017046">
    <property type="entry name" value="Prenylcysteine_Oxase1"/>
</dbReference>
<keyword evidence="7" id="KW-0325">Glycoprotein</keyword>
<dbReference type="Pfam" id="PF07156">
    <property type="entry name" value="Prenylcys_lyase"/>
    <property type="match status" value="2"/>
</dbReference>
<evidence type="ECO:0000313" key="10">
    <source>
        <dbReference type="EMBL" id="KAE9466089.1"/>
    </source>
</evidence>
<dbReference type="GO" id="GO:0030327">
    <property type="term" value="P:prenylated protein catabolic process"/>
    <property type="evidence" value="ECO:0007669"/>
    <property type="project" value="TreeGrafter"/>
</dbReference>
<dbReference type="OrthoDB" id="437369at2759"/>
<dbReference type="InterPro" id="IPR036188">
    <property type="entry name" value="FAD/NAD-bd_sf"/>
</dbReference>
<dbReference type="InterPro" id="IPR010795">
    <property type="entry name" value="Prenylcys_lyase"/>
</dbReference>
<evidence type="ECO:0000256" key="6">
    <source>
        <dbReference type="ARBA" id="ARBA00023002"/>
    </source>
</evidence>
<evidence type="ECO:0000256" key="1">
    <source>
        <dbReference type="ARBA" id="ARBA00001974"/>
    </source>
</evidence>
<keyword evidence="6" id="KW-0560">Oxidoreductase</keyword>